<dbReference type="InterPro" id="IPR002938">
    <property type="entry name" value="FAD-bd"/>
</dbReference>
<gene>
    <name evidence="3" type="ORF">E5Z02_22665</name>
</gene>
<evidence type="ECO:0000259" key="2">
    <source>
        <dbReference type="Pfam" id="PF01494"/>
    </source>
</evidence>
<feature type="compositionally biased region" description="Polar residues" evidence="1">
    <location>
        <begin position="185"/>
        <end position="198"/>
    </location>
</feature>
<dbReference type="Gene3D" id="3.50.50.60">
    <property type="entry name" value="FAD/NAD(P)-binding domain"/>
    <property type="match status" value="1"/>
</dbReference>
<evidence type="ECO:0000256" key="1">
    <source>
        <dbReference type="SAM" id="MobiDB-lite"/>
    </source>
</evidence>
<dbReference type="SUPFAM" id="SSF51905">
    <property type="entry name" value="FAD/NAD(P)-binding domain"/>
    <property type="match status" value="1"/>
</dbReference>
<organism evidence="3 4">
    <name type="scientific">Streptomyces rhizosphaericola</name>
    <dbReference type="NCBI Taxonomy" id="2564098"/>
    <lineage>
        <taxon>Bacteria</taxon>
        <taxon>Bacillati</taxon>
        <taxon>Actinomycetota</taxon>
        <taxon>Actinomycetes</taxon>
        <taxon>Kitasatosporales</taxon>
        <taxon>Streptomycetaceae</taxon>
        <taxon>Streptomyces</taxon>
    </lineage>
</organism>
<dbReference type="Pfam" id="PF01494">
    <property type="entry name" value="FAD_binding_3"/>
    <property type="match status" value="1"/>
</dbReference>
<feature type="region of interest" description="Disordered" evidence="1">
    <location>
        <begin position="156"/>
        <end position="198"/>
    </location>
</feature>
<dbReference type="PANTHER" id="PTHR42685:SF22">
    <property type="entry name" value="CONDITIONED MEDIUM FACTOR RECEPTOR 1"/>
    <property type="match status" value="1"/>
</dbReference>
<accession>A0ABY2PC29</accession>
<comment type="caution">
    <text evidence="3">The sequence shown here is derived from an EMBL/GenBank/DDBJ whole genome shotgun (WGS) entry which is preliminary data.</text>
</comment>
<dbReference type="EMBL" id="SRZK01000252">
    <property type="protein sequence ID" value="TGZ05648.1"/>
    <property type="molecule type" value="Genomic_DNA"/>
</dbReference>
<protein>
    <submittedName>
        <fullName evidence="3">FAD-dependent oxidoreductase</fullName>
    </submittedName>
</protein>
<feature type="domain" description="FAD-binding" evidence="2">
    <location>
        <begin position="22"/>
        <end position="152"/>
    </location>
</feature>
<name>A0ABY2PC29_9ACTN</name>
<evidence type="ECO:0000313" key="4">
    <source>
        <dbReference type="Proteomes" id="UP000306274"/>
    </source>
</evidence>
<dbReference type="InterPro" id="IPR036188">
    <property type="entry name" value="FAD/NAD-bd_sf"/>
</dbReference>
<dbReference type="PANTHER" id="PTHR42685">
    <property type="entry name" value="GERANYLGERANYL DIPHOSPHATE REDUCTASE"/>
    <property type="match status" value="1"/>
</dbReference>
<dbReference type="InterPro" id="IPR050407">
    <property type="entry name" value="Geranylgeranyl_reductase"/>
</dbReference>
<evidence type="ECO:0000313" key="3">
    <source>
        <dbReference type="EMBL" id="TGZ05648.1"/>
    </source>
</evidence>
<reference evidence="3 4" key="1">
    <citation type="submission" date="2019-04" db="EMBL/GenBank/DDBJ databases">
        <title>Streptomyces rhizosphaericola sp. nov., an actinobacterium isolated from the wheat rhizosphere.</title>
        <authorList>
            <person name="Vargas Hoyos H.A."/>
            <person name="Santos S.N."/>
            <person name="Genuario D.B."/>
            <person name="Melo I.S."/>
            <person name="Da Silva L.J."/>
            <person name="Da Silva F.S.P."/>
            <person name="Zucchi T.D."/>
        </authorList>
    </citation>
    <scope>NUCLEOTIDE SEQUENCE [LARGE SCALE GENOMIC DNA]</scope>
    <source>
        <strain evidence="3 4">1AS2c</strain>
    </source>
</reference>
<keyword evidence="4" id="KW-1185">Reference proteome</keyword>
<dbReference type="PRINTS" id="PR00420">
    <property type="entry name" value="RNGMNOXGNASE"/>
</dbReference>
<dbReference type="RefSeq" id="WP_136016943.1">
    <property type="nucleotide sequence ID" value="NZ_SRZK01000252.1"/>
</dbReference>
<proteinExistence type="predicted"/>
<dbReference type="Proteomes" id="UP000306274">
    <property type="component" value="Unassembled WGS sequence"/>
</dbReference>
<sequence length="485" mass="52379">MRELSPEPAAAGETAGRAGEDAQVIVVGAGPAGSSAAYHLARAGVDVILLEKARFPREKVCGDGLTPRAVHQLIRMGVDISAPGWVRSRGMRWVAGEHRVHIDWPALGRYPDFGLSRSRHDFDDILARHAVAAGARLFSGWKAEAPLTDRAGRVTGVAARSDSPDTPGSPHAPGSPDAPGPSGPRTQAGTGAPASSRTPVDFRAPVVIAADGASARLALALGLERDPRRQIATAARRYYHSPERSQEEYLELWADLRFPDHGPYLPGYGWIFPMGDGRVNVGLGALPHRRHGKADLRATLDQWLARTPEEWGLREENAQGPVRSAALPLGFNRHPLYARGLLLVGDSGGMVSPWNGEGIAQALEAGEVAAEAAALALAHPEGPRREQVLRGYPVEMHHRWGRHYRLGNAAADMVFSRSGFQPVLNRYVMNSPFLLNTLARLLTDLTDKPSRDVIDHVLNTAFRVVPAPRPGRAPGRRLGRGRTVR</sequence>